<feature type="domain" description="Ketoreductase" evidence="3">
    <location>
        <begin position="4"/>
        <end position="175"/>
    </location>
</feature>
<organism evidence="4">
    <name type="scientific">uncultured Solirubrobacteraceae bacterium</name>
    <dbReference type="NCBI Taxonomy" id="1162706"/>
    <lineage>
        <taxon>Bacteria</taxon>
        <taxon>Bacillati</taxon>
        <taxon>Actinomycetota</taxon>
        <taxon>Thermoleophilia</taxon>
        <taxon>Solirubrobacterales</taxon>
        <taxon>Solirubrobacteraceae</taxon>
        <taxon>environmental samples</taxon>
    </lineage>
</organism>
<proteinExistence type="inferred from homology"/>
<dbReference type="SUPFAM" id="SSF51735">
    <property type="entry name" value="NAD(P)-binding Rossmann-fold domains"/>
    <property type="match status" value="1"/>
</dbReference>
<reference evidence="4" key="1">
    <citation type="submission" date="2020-02" db="EMBL/GenBank/DDBJ databases">
        <authorList>
            <person name="Meier V. D."/>
        </authorList>
    </citation>
    <scope>NUCLEOTIDE SEQUENCE</scope>
    <source>
        <strain evidence="4">AVDCRST_MAG85</strain>
    </source>
</reference>
<dbReference type="EMBL" id="CADCVT010000093">
    <property type="protein sequence ID" value="CAA9484137.1"/>
    <property type="molecule type" value="Genomic_DNA"/>
</dbReference>
<dbReference type="PROSITE" id="PS00061">
    <property type="entry name" value="ADH_SHORT"/>
    <property type="match status" value="1"/>
</dbReference>
<dbReference type="PANTHER" id="PTHR43669:SF3">
    <property type="entry name" value="ALCOHOL DEHYDROGENASE, PUTATIVE (AFU_ORTHOLOGUE AFUA_3G03445)-RELATED"/>
    <property type="match status" value="1"/>
</dbReference>
<dbReference type="GO" id="GO:0016491">
    <property type="term" value="F:oxidoreductase activity"/>
    <property type="evidence" value="ECO:0007669"/>
    <property type="project" value="UniProtKB-KW"/>
</dbReference>
<dbReference type="PRINTS" id="PR00081">
    <property type="entry name" value="GDHRDH"/>
</dbReference>
<accession>A0A6J4S5M6</accession>
<dbReference type="InterPro" id="IPR036291">
    <property type="entry name" value="NAD(P)-bd_dom_sf"/>
</dbReference>
<dbReference type="Gene3D" id="3.40.50.720">
    <property type="entry name" value="NAD(P)-binding Rossmann-like Domain"/>
    <property type="match status" value="1"/>
</dbReference>
<evidence type="ECO:0000256" key="1">
    <source>
        <dbReference type="ARBA" id="ARBA00006484"/>
    </source>
</evidence>
<evidence type="ECO:0000313" key="4">
    <source>
        <dbReference type="EMBL" id="CAA9484137.1"/>
    </source>
</evidence>
<dbReference type="NCBIfam" id="NF004526">
    <property type="entry name" value="PRK05872.1"/>
    <property type="match status" value="1"/>
</dbReference>
<dbReference type="Pfam" id="PF00106">
    <property type="entry name" value="adh_short"/>
    <property type="match status" value="1"/>
</dbReference>
<dbReference type="InterPro" id="IPR020904">
    <property type="entry name" value="Sc_DH/Rdtase_CS"/>
</dbReference>
<dbReference type="InterPro" id="IPR057326">
    <property type="entry name" value="KR_dom"/>
</dbReference>
<name>A0A6J4S5M6_9ACTN</name>
<keyword evidence="2" id="KW-0560">Oxidoreductase</keyword>
<sequence>MHGKVVLITGAARGIGAATALLLAALGAQLSLVGLEGDELRAVAASCGPDALAIEGDITDLPAMERAMAQTAERFGRIDVVYQNAGIGSGGTLSLIQPEAIDRTLEVNVLGAFRVARAAIPHLERSGGYLLVNASIAALANGFPGFGAYSMSKAATEALANTLRVELKHHGIDVGCAYFSWIDTDMVRGAQEHKAFRTLRGTLVGPMAKTSPVSVAVDAAIRGMERRSRIVVAPWWVRGMLPLRALLQPLSEPTIRPAIPAIEREYAEEMEALGPDEVLKPVGPGGEAAAR</sequence>
<gene>
    <name evidence="4" type="ORF">AVDCRST_MAG85-847</name>
</gene>
<evidence type="ECO:0000256" key="2">
    <source>
        <dbReference type="ARBA" id="ARBA00023002"/>
    </source>
</evidence>
<dbReference type="AlphaFoldDB" id="A0A6J4S5M6"/>
<dbReference type="SMART" id="SM00822">
    <property type="entry name" value="PKS_KR"/>
    <property type="match status" value="1"/>
</dbReference>
<evidence type="ECO:0000259" key="3">
    <source>
        <dbReference type="SMART" id="SM00822"/>
    </source>
</evidence>
<comment type="similarity">
    <text evidence="1">Belongs to the short-chain dehydrogenases/reductases (SDR) family.</text>
</comment>
<dbReference type="PANTHER" id="PTHR43669">
    <property type="entry name" value="5-KETO-D-GLUCONATE 5-REDUCTASE"/>
    <property type="match status" value="1"/>
</dbReference>
<protein>
    <recommendedName>
        <fullName evidence="3">Ketoreductase domain-containing protein</fullName>
    </recommendedName>
</protein>
<dbReference type="InterPro" id="IPR002347">
    <property type="entry name" value="SDR_fam"/>
</dbReference>